<keyword evidence="2" id="KW-1185">Reference proteome</keyword>
<reference evidence="1" key="1">
    <citation type="submission" date="2020-10" db="EMBL/GenBank/DDBJ databases">
        <title>Sequencing the genomes of 1000 actinobacteria strains.</title>
        <authorList>
            <person name="Klenk H.-P."/>
        </authorList>
    </citation>
    <scope>NUCLEOTIDE SEQUENCE</scope>
    <source>
        <strain evidence="1">DSM 45354</strain>
    </source>
</reference>
<proteinExistence type="predicted"/>
<dbReference type="Proteomes" id="UP000638648">
    <property type="component" value="Unassembled WGS sequence"/>
</dbReference>
<gene>
    <name evidence="1" type="ORF">HEB94_006671</name>
</gene>
<evidence type="ECO:0000313" key="2">
    <source>
        <dbReference type="Proteomes" id="UP000638648"/>
    </source>
</evidence>
<comment type="caution">
    <text evidence="1">The sequence shown here is derived from an EMBL/GenBank/DDBJ whole genome shotgun (WGS) entry which is preliminary data.</text>
</comment>
<dbReference type="EMBL" id="JADBEM010000001">
    <property type="protein sequence ID" value="MBE1609823.1"/>
    <property type="molecule type" value="Genomic_DNA"/>
</dbReference>
<organism evidence="1 2">
    <name type="scientific">Actinopolymorpha pittospori</name>
    <dbReference type="NCBI Taxonomy" id="648752"/>
    <lineage>
        <taxon>Bacteria</taxon>
        <taxon>Bacillati</taxon>
        <taxon>Actinomycetota</taxon>
        <taxon>Actinomycetes</taxon>
        <taxon>Propionibacteriales</taxon>
        <taxon>Actinopolymorphaceae</taxon>
        <taxon>Actinopolymorpha</taxon>
    </lineage>
</organism>
<accession>A0A927N3W3</accession>
<sequence>MTLIDRPWTRVRKPVPIPAVYTVTDLQQMADVDFAELVRSHLVPRDQSPAGREAWDRFWKSLRENDQLANRTYDVLDDFLDTTEDALSSGDLDDAGTTRATKFRQQCEMSWKRIDRDRQRGALAWAGNAAKFPPHARRVIATLVGAIARHRSAVLRDEGKPTRTDAELWDTMHQLGLDPRDHPPLDEES</sequence>
<protein>
    <submittedName>
        <fullName evidence="1">Uncharacterized protein</fullName>
    </submittedName>
</protein>
<dbReference type="RefSeq" id="WP_192753333.1">
    <property type="nucleotide sequence ID" value="NZ_BAABJL010000058.1"/>
</dbReference>
<evidence type="ECO:0000313" key="1">
    <source>
        <dbReference type="EMBL" id="MBE1609823.1"/>
    </source>
</evidence>
<dbReference type="AlphaFoldDB" id="A0A927N3W3"/>
<name>A0A927N3W3_9ACTN</name>